<reference evidence="1" key="1">
    <citation type="submission" date="2021-05" db="EMBL/GenBank/DDBJ databases">
        <authorList>
            <person name="Alioto T."/>
            <person name="Alioto T."/>
            <person name="Gomez Garrido J."/>
        </authorList>
    </citation>
    <scope>NUCLEOTIDE SEQUENCE</scope>
</reference>
<name>A0A8D8RLN5_9HEMI</name>
<sequence length="119" mass="13670">MIIRRKSQGSSWLIFPPYISRYKVLSRATTLMYILGHVLRLDPNPFLLILLKIIGKMKVSVPTSYFLSNFPFIQAFKEFKMFHCFMFLFVNPISESTQRSSAVEATVQPCRGNTVGTTL</sequence>
<accession>A0A8D8RLN5</accession>
<proteinExistence type="predicted"/>
<protein>
    <submittedName>
        <fullName evidence="1">Uncharacterized protein</fullName>
    </submittedName>
</protein>
<dbReference type="AlphaFoldDB" id="A0A8D8RLN5"/>
<dbReference type="EMBL" id="HBUF01174936">
    <property type="protein sequence ID" value="CAG6653738.1"/>
    <property type="molecule type" value="Transcribed_RNA"/>
</dbReference>
<organism evidence="1">
    <name type="scientific">Cacopsylla melanoneura</name>
    <dbReference type="NCBI Taxonomy" id="428564"/>
    <lineage>
        <taxon>Eukaryota</taxon>
        <taxon>Metazoa</taxon>
        <taxon>Ecdysozoa</taxon>
        <taxon>Arthropoda</taxon>
        <taxon>Hexapoda</taxon>
        <taxon>Insecta</taxon>
        <taxon>Pterygota</taxon>
        <taxon>Neoptera</taxon>
        <taxon>Paraneoptera</taxon>
        <taxon>Hemiptera</taxon>
        <taxon>Sternorrhyncha</taxon>
        <taxon>Psylloidea</taxon>
        <taxon>Psyllidae</taxon>
        <taxon>Psyllinae</taxon>
        <taxon>Cacopsylla</taxon>
    </lineage>
</organism>
<evidence type="ECO:0000313" key="1">
    <source>
        <dbReference type="EMBL" id="CAG6653738.1"/>
    </source>
</evidence>